<evidence type="ECO:0000313" key="2">
    <source>
        <dbReference type="EMBL" id="MDV7215951.1"/>
    </source>
</evidence>
<name>A0ABU4F5T8_9ACTN</name>
<dbReference type="Proteomes" id="UP001187346">
    <property type="component" value="Unassembled WGS sequence"/>
</dbReference>
<feature type="domain" description="SGNH hydrolase-type esterase" evidence="1">
    <location>
        <begin position="22"/>
        <end position="259"/>
    </location>
</feature>
<organism evidence="2 3">
    <name type="scientific">Streptomyces prunicolor</name>
    <dbReference type="NCBI Taxonomy" id="67348"/>
    <lineage>
        <taxon>Bacteria</taxon>
        <taxon>Bacillati</taxon>
        <taxon>Actinomycetota</taxon>
        <taxon>Actinomycetes</taxon>
        <taxon>Kitasatosporales</taxon>
        <taxon>Streptomycetaceae</taxon>
        <taxon>Streptomyces</taxon>
    </lineage>
</organism>
<sequence length="271" mass="27381">MALAVTASGPAAATPAVGGYVALGDSYVAGPGIPESVSGSGICARSDHNYPSLVARAATPTAFTDVSCSGAVTDDMTGRQLGIAPQFDALTSTTGLVTLTIGGNDAGFAGIVVTCVALSFSDPTGAPCEKNYNSGGTDQILQKLNETAPKVGAVIQGIHQRSPQARVLVVGYPDLLPDAKSKCAVDVPVATGDVPYLNGIEQRLNQLLSAQAAANGAEFVDTYSSSVGHDLCQVAGTRWVEGLLDVQDAAPIHPNALGMANTAAQVLSGLR</sequence>
<dbReference type="PANTHER" id="PTHR37981">
    <property type="entry name" value="LIPASE 2"/>
    <property type="match status" value="1"/>
</dbReference>
<dbReference type="EC" id="3.1.-.-" evidence="2"/>
<protein>
    <submittedName>
        <fullName evidence="2">SGNH/GDSL hydrolase family protein</fullName>
        <ecNumber evidence="2">3.1.-.-</ecNumber>
    </submittedName>
</protein>
<dbReference type="InterPro" id="IPR013830">
    <property type="entry name" value="SGNH_hydro"/>
</dbReference>
<comment type="caution">
    <text evidence="2">The sequence shown here is derived from an EMBL/GenBank/DDBJ whole genome shotgun (WGS) entry which is preliminary data.</text>
</comment>
<dbReference type="EMBL" id="JAWMAJ010000019">
    <property type="protein sequence ID" value="MDV7215951.1"/>
    <property type="molecule type" value="Genomic_DNA"/>
</dbReference>
<accession>A0ABU4F5T8</accession>
<dbReference type="GO" id="GO:0016787">
    <property type="term" value="F:hydrolase activity"/>
    <property type="evidence" value="ECO:0007669"/>
    <property type="project" value="UniProtKB-KW"/>
</dbReference>
<keyword evidence="3" id="KW-1185">Reference proteome</keyword>
<dbReference type="SUPFAM" id="SSF52266">
    <property type="entry name" value="SGNH hydrolase"/>
    <property type="match status" value="1"/>
</dbReference>
<dbReference type="Pfam" id="PF13472">
    <property type="entry name" value="Lipase_GDSL_2"/>
    <property type="match status" value="1"/>
</dbReference>
<proteinExistence type="predicted"/>
<gene>
    <name evidence="2" type="ORF">R5A26_08300</name>
</gene>
<dbReference type="Gene3D" id="3.40.50.1110">
    <property type="entry name" value="SGNH hydrolase"/>
    <property type="match status" value="1"/>
</dbReference>
<keyword evidence="2" id="KW-0378">Hydrolase</keyword>
<dbReference type="InterPro" id="IPR036514">
    <property type="entry name" value="SGNH_hydro_sf"/>
</dbReference>
<reference evidence="2 3" key="1">
    <citation type="submission" date="2023-10" db="EMBL/GenBank/DDBJ databases">
        <title>Characterization of rhizosphere-enriched actinobacteria from wheat plants lab-grown on chernevaya soil.</title>
        <authorList>
            <person name="Tikhonova E.N."/>
            <person name="Konopkin A."/>
            <person name="Kravchenko I.K."/>
        </authorList>
    </citation>
    <scope>NUCLEOTIDE SEQUENCE [LARGE SCALE GENOMIC DNA]</scope>
    <source>
        <strain evidence="2 3">RR29</strain>
    </source>
</reference>
<evidence type="ECO:0000259" key="1">
    <source>
        <dbReference type="Pfam" id="PF13472"/>
    </source>
</evidence>
<evidence type="ECO:0000313" key="3">
    <source>
        <dbReference type="Proteomes" id="UP001187346"/>
    </source>
</evidence>
<dbReference type="CDD" id="cd01823">
    <property type="entry name" value="SEST_like"/>
    <property type="match status" value="1"/>
</dbReference>
<dbReference type="RefSeq" id="WP_317770670.1">
    <property type="nucleotide sequence ID" value="NZ_JAWMAJ010000019.1"/>
</dbReference>
<dbReference type="PANTHER" id="PTHR37981:SF1">
    <property type="entry name" value="SGNH HYDROLASE-TYPE ESTERASE DOMAIN-CONTAINING PROTEIN"/>
    <property type="match status" value="1"/>
</dbReference>
<dbReference type="InterPro" id="IPR037460">
    <property type="entry name" value="SEST-like"/>
</dbReference>